<dbReference type="Proteomes" id="UP000663868">
    <property type="component" value="Unassembled WGS sequence"/>
</dbReference>
<dbReference type="GO" id="GO:0016567">
    <property type="term" value="P:protein ubiquitination"/>
    <property type="evidence" value="ECO:0007669"/>
    <property type="project" value="TreeGrafter"/>
</dbReference>
<keyword evidence="2" id="KW-0862">Zinc</keyword>
<feature type="compositionally biased region" description="Polar residues" evidence="4">
    <location>
        <begin position="15"/>
        <end position="24"/>
    </location>
</feature>
<comment type="caution">
    <text evidence="6">The sequence shown here is derived from an EMBL/GenBank/DDBJ whole genome shotgun (WGS) entry which is preliminary data.</text>
</comment>
<protein>
    <recommendedName>
        <fullName evidence="5">RING-type domain-containing protein</fullName>
    </recommendedName>
</protein>
<dbReference type="SMART" id="SM00184">
    <property type="entry name" value="RING"/>
    <property type="match status" value="1"/>
</dbReference>
<feature type="domain" description="RING-type" evidence="5">
    <location>
        <begin position="379"/>
        <end position="418"/>
    </location>
</feature>
<dbReference type="InterPro" id="IPR045194">
    <property type="entry name" value="MGRN1/RNF157-like"/>
</dbReference>
<organism evidence="6 8">
    <name type="scientific">Adineta steineri</name>
    <dbReference type="NCBI Taxonomy" id="433720"/>
    <lineage>
        <taxon>Eukaryota</taxon>
        <taxon>Metazoa</taxon>
        <taxon>Spiralia</taxon>
        <taxon>Gnathifera</taxon>
        <taxon>Rotifera</taxon>
        <taxon>Eurotatoria</taxon>
        <taxon>Bdelloidea</taxon>
        <taxon>Adinetida</taxon>
        <taxon>Adinetidae</taxon>
        <taxon>Adineta</taxon>
    </lineage>
</organism>
<accession>A0A815BFL7</accession>
<evidence type="ECO:0000259" key="5">
    <source>
        <dbReference type="PROSITE" id="PS50089"/>
    </source>
</evidence>
<dbReference type="InterPro" id="IPR013083">
    <property type="entry name" value="Znf_RING/FYVE/PHD"/>
</dbReference>
<dbReference type="EMBL" id="CAJNOE010000555">
    <property type="protein sequence ID" value="CAF1269049.1"/>
    <property type="molecule type" value="Genomic_DNA"/>
</dbReference>
<dbReference type="Proteomes" id="UP000663860">
    <property type="component" value="Unassembled WGS sequence"/>
</dbReference>
<feature type="region of interest" description="Disordered" evidence="4">
    <location>
        <begin position="15"/>
        <end position="37"/>
    </location>
</feature>
<dbReference type="PROSITE" id="PS50089">
    <property type="entry name" value="ZF_RING_2"/>
    <property type="match status" value="1"/>
</dbReference>
<evidence type="ECO:0000313" key="6">
    <source>
        <dbReference type="EMBL" id="CAF1269049.1"/>
    </source>
</evidence>
<keyword evidence="1 3" id="KW-0863">Zinc-finger</keyword>
<gene>
    <name evidence="6" type="ORF">IZO911_LOCUS32321</name>
    <name evidence="7" type="ORF">KXQ929_LOCUS10674</name>
</gene>
<name>A0A815BFL7_9BILA</name>
<evidence type="ECO:0000256" key="1">
    <source>
        <dbReference type="ARBA" id="ARBA00022771"/>
    </source>
</evidence>
<dbReference type="GO" id="GO:0061630">
    <property type="term" value="F:ubiquitin protein ligase activity"/>
    <property type="evidence" value="ECO:0007669"/>
    <property type="project" value="UniProtKB-EC"/>
</dbReference>
<dbReference type="SUPFAM" id="SSF57850">
    <property type="entry name" value="RING/U-box"/>
    <property type="match status" value="1"/>
</dbReference>
<proteinExistence type="predicted"/>
<reference evidence="6" key="1">
    <citation type="submission" date="2021-02" db="EMBL/GenBank/DDBJ databases">
        <authorList>
            <person name="Nowell W R."/>
        </authorList>
    </citation>
    <scope>NUCLEOTIDE SEQUENCE</scope>
</reference>
<dbReference type="GO" id="GO:0008270">
    <property type="term" value="F:zinc ion binding"/>
    <property type="evidence" value="ECO:0007669"/>
    <property type="project" value="UniProtKB-KW"/>
</dbReference>
<dbReference type="Gene3D" id="3.30.40.10">
    <property type="entry name" value="Zinc/RING finger domain, C3HC4 (zinc finger)"/>
    <property type="match status" value="1"/>
</dbReference>
<evidence type="ECO:0000313" key="7">
    <source>
        <dbReference type="EMBL" id="CAF3695636.1"/>
    </source>
</evidence>
<dbReference type="AlphaFoldDB" id="A0A815BFL7"/>
<evidence type="ECO:0000256" key="2">
    <source>
        <dbReference type="ARBA" id="ARBA00022833"/>
    </source>
</evidence>
<dbReference type="InterPro" id="IPR001841">
    <property type="entry name" value="Znf_RING"/>
</dbReference>
<dbReference type="GO" id="GO:0005737">
    <property type="term" value="C:cytoplasm"/>
    <property type="evidence" value="ECO:0007669"/>
    <property type="project" value="TreeGrafter"/>
</dbReference>
<dbReference type="PANTHER" id="PTHR22996">
    <property type="entry name" value="MAHOGUNIN"/>
    <property type="match status" value="1"/>
</dbReference>
<keyword evidence="1 3" id="KW-0479">Metal-binding</keyword>
<dbReference type="Pfam" id="PF13920">
    <property type="entry name" value="zf-C3HC4_3"/>
    <property type="match status" value="1"/>
</dbReference>
<sequence length="501" mass="57571">MGIYYSLISVFSSPTSTNNRNAHSISRLKSSNKRRRRHKRHHLLNRFFLGSSHFFVNSQTQTCLFHEYYALNLNRDILSPVHLHLSLPESNHSTIIRPIQCSIAIRRDSLKLIQCYEDWYSIDFIFDADRPVEIYIYFMAHEVNRNNHGTLSYICCTKTDPLDTFKQYYAFKRPSGYGQVFSSLQHDIQFRLSSLNEEFYGCTMTNRLYPIVIVCKAINTDLTKSPSTICGDTVNYHTTAATTVFPTFDQYHIILATIKYHRSNNSTTVISDHASALLLSQKHIYNGIVFKLYELYGIENPPSKFSINDRQKISKQKNSLIKVVTTPTLSENEPFIYTNSINRMNEICLPNQKTKQIHQIKKSVSCIDLILNNTGENTCVICLTDIRNVLLLPCRHLCLCGSCAENLKFQSANCPICRIPFRALLQIDALYHREILHSDSDENDNDDEYMYDSISLIDALNLATTIAKKSSSKSITTNDLYINCKPVTTTDLKYFCSEHTV</sequence>
<evidence type="ECO:0000256" key="3">
    <source>
        <dbReference type="PROSITE-ProRule" id="PRU00175"/>
    </source>
</evidence>
<dbReference type="PANTHER" id="PTHR22996:SF0">
    <property type="entry name" value="RE60872P-RELATED"/>
    <property type="match status" value="1"/>
</dbReference>
<evidence type="ECO:0000256" key="4">
    <source>
        <dbReference type="SAM" id="MobiDB-lite"/>
    </source>
</evidence>
<dbReference type="EMBL" id="CAJOBB010000510">
    <property type="protein sequence ID" value="CAF3695636.1"/>
    <property type="molecule type" value="Genomic_DNA"/>
</dbReference>
<evidence type="ECO:0000313" key="8">
    <source>
        <dbReference type="Proteomes" id="UP000663860"/>
    </source>
</evidence>